<evidence type="ECO:0000256" key="1">
    <source>
        <dbReference type="SAM" id="MobiDB-lite"/>
    </source>
</evidence>
<feature type="region of interest" description="Disordered" evidence="1">
    <location>
        <begin position="42"/>
        <end position="85"/>
    </location>
</feature>
<gene>
    <name evidence="2" type="ORF">BRAD3257_1732</name>
</gene>
<proteinExistence type="predicted"/>
<dbReference type="KEGG" id="bvz:BRAD3257_1732"/>
<dbReference type="AlphaFoldDB" id="A0A2U3PUL4"/>
<organism evidence="2 3">
    <name type="scientific">Bradyrhizobium vignae</name>
    <dbReference type="NCBI Taxonomy" id="1549949"/>
    <lineage>
        <taxon>Bacteria</taxon>
        <taxon>Pseudomonadati</taxon>
        <taxon>Pseudomonadota</taxon>
        <taxon>Alphaproteobacteria</taxon>
        <taxon>Hyphomicrobiales</taxon>
        <taxon>Nitrobacteraceae</taxon>
        <taxon>Bradyrhizobium</taxon>
    </lineage>
</organism>
<name>A0A2U3PUL4_9BRAD</name>
<sequence length="85" mass="9435">MAKDRRLRTLEDLLRVVRALAYEFNTDTVFVVGSQAILASMPDAPEPARASPEIDALRRRRDDRQAAARLAGPPDRKSRGGPYTA</sequence>
<feature type="compositionally biased region" description="Basic and acidic residues" evidence="1">
    <location>
        <begin position="55"/>
        <end position="66"/>
    </location>
</feature>
<evidence type="ECO:0000313" key="3">
    <source>
        <dbReference type="Proteomes" id="UP000246085"/>
    </source>
</evidence>
<reference evidence="2 3" key="1">
    <citation type="submission" date="2018-03" db="EMBL/GenBank/DDBJ databases">
        <authorList>
            <person name="Gully D."/>
        </authorList>
    </citation>
    <scope>NUCLEOTIDE SEQUENCE [LARGE SCALE GENOMIC DNA]</scope>
    <source>
        <strain evidence="2">ORS3257</strain>
    </source>
</reference>
<dbReference type="Proteomes" id="UP000246085">
    <property type="component" value="Chromosome BRAD3257"/>
</dbReference>
<protein>
    <submittedName>
        <fullName evidence="2">Uncharacterized protein</fullName>
    </submittedName>
</protein>
<evidence type="ECO:0000313" key="2">
    <source>
        <dbReference type="EMBL" id="SPP92850.1"/>
    </source>
</evidence>
<dbReference type="RefSeq" id="WP_181956132.1">
    <property type="nucleotide sequence ID" value="NZ_LS398110.1"/>
</dbReference>
<accession>A0A2U3PUL4</accession>
<dbReference type="EMBL" id="LS398110">
    <property type="protein sequence ID" value="SPP92850.1"/>
    <property type="molecule type" value="Genomic_DNA"/>
</dbReference>